<feature type="chain" id="PRO_5038080006" evidence="1">
    <location>
        <begin position="19"/>
        <end position="60"/>
    </location>
</feature>
<organism evidence="2 3">
    <name type="scientific">Parascaris univalens</name>
    <name type="common">Nematode worm</name>
    <dbReference type="NCBI Taxonomy" id="6257"/>
    <lineage>
        <taxon>Eukaryota</taxon>
        <taxon>Metazoa</taxon>
        <taxon>Ecdysozoa</taxon>
        <taxon>Nematoda</taxon>
        <taxon>Chromadorea</taxon>
        <taxon>Rhabditida</taxon>
        <taxon>Spirurina</taxon>
        <taxon>Ascaridomorpha</taxon>
        <taxon>Ascaridoidea</taxon>
        <taxon>Ascarididae</taxon>
        <taxon>Parascaris</taxon>
    </lineage>
</organism>
<name>A0A914ZKW3_PARUN</name>
<evidence type="ECO:0000256" key="1">
    <source>
        <dbReference type="SAM" id="SignalP"/>
    </source>
</evidence>
<proteinExistence type="predicted"/>
<feature type="signal peptide" evidence="1">
    <location>
        <begin position="1"/>
        <end position="18"/>
    </location>
</feature>
<dbReference type="Proteomes" id="UP000887569">
    <property type="component" value="Unplaced"/>
</dbReference>
<dbReference type="WBParaSite" id="PgB04_g153_t01">
    <property type="protein sequence ID" value="PgB04_g153_t01"/>
    <property type="gene ID" value="PgB04_g153"/>
</dbReference>
<dbReference type="AlphaFoldDB" id="A0A914ZKW3"/>
<evidence type="ECO:0000313" key="3">
    <source>
        <dbReference type="WBParaSite" id="PgB04_g153_t01"/>
    </source>
</evidence>
<accession>A0A914ZKW3</accession>
<sequence length="60" mass="7027">MTYANFMVLLFLLQLALSVPLPLSYNLSLLTPLLPFERCSRYISHHLSGEERIFGRYLHM</sequence>
<reference evidence="3" key="1">
    <citation type="submission" date="2022-11" db="UniProtKB">
        <authorList>
            <consortium name="WormBaseParasite"/>
        </authorList>
    </citation>
    <scope>IDENTIFICATION</scope>
</reference>
<evidence type="ECO:0000313" key="2">
    <source>
        <dbReference type="Proteomes" id="UP000887569"/>
    </source>
</evidence>
<protein>
    <submittedName>
        <fullName evidence="3">Uncharacterized protein</fullName>
    </submittedName>
</protein>
<keyword evidence="1" id="KW-0732">Signal</keyword>
<keyword evidence="2" id="KW-1185">Reference proteome</keyword>